<evidence type="ECO:0000313" key="1">
    <source>
        <dbReference type="EMBL" id="MDG9698638.1"/>
    </source>
</evidence>
<dbReference type="Proteomes" id="UP001237156">
    <property type="component" value="Unassembled WGS sequence"/>
</dbReference>
<keyword evidence="2" id="KW-1185">Reference proteome</keyword>
<reference evidence="1 2" key="1">
    <citation type="submission" date="2023-04" db="EMBL/GenBank/DDBJ databases">
        <title>Ottowia paracancer sp. nov., isolated from human stomach.</title>
        <authorList>
            <person name="Song Y."/>
        </authorList>
    </citation>
    <scope>NUCLEOTIDE SEQUENCE [LARGE SCALE GENOMIC DNA]</scope>
    <source>
        <strain evidence="1 2">10c7w1</strain>
    </source>
</reference>
<dbReference type="RefSeq" id="WP_279523680.1">
    <property type="nucleotide sequence ID" value="NZ_JARVII010000003.1"/>
</dbReference>
<dbReference type="EMBL" id="JARVII010000003">
    <property type="protein sequence ID" value="MDG9698638.1"/>
    <property type="molecule type" value="Genomic_DNA"/>
</dbReference>
<evidence type="ECO:0000313" key="2">
    <source>
        <dbReference type="Proteomes" id="UP001237156"/>
    </source>
</evidence>
<protein>
    <submittedName>
        <fullName evidence="1">Uncharacterized protein</fullName>
    </submittedName>
</protein>
<dbReference type="InterPro" id="IPR046505">
    <property type="entry name" value="DUF6683"/>
</dbReference>
<sequence>MLASRIYERENFIDRSHMFQRLIVDFNLKVAPAYGIPPNNLASGMAVALAGAWTAYKGQAFPDAYIKPLEQQLEKVMQENEKIKSMRVRDKVFTYQTLVGMGMWLFALQQELQKKPNIQEQVRMKTMGGNLLKSLLGVPPERVSFTSSGMEISQ</sequence>
<name>A0AAW6RE08_9BURK</name>
<dbReference type="Pfam" id="PF20388">
    <property type="entry name" value="DUF6683"/>
    <property type="match status" value="1"/>
</dbReference>
<organism evidence="1 2">
    <name type="scientific">Ottowia cancrivicina</name>
    <dbReference type="NCBI Taxonomy" id="3040346"/>
    <lineage>
        <taxon>Bacteria</taxon>
        <taxon>Pseudomonadati</taxon>
        <taxon>Pseudomonadota</taxon>
        <taxon>Betaproteobacteria</taxon>
        <taxon>Burkholderiales</taxon>
        <taxon>Comamonadaceae</taxon>
        <taxon>Ottowia</taxon>
    </lineage>
</organism>
<proteinExistence type="predicted"/>
<gene>
    <name evidence="1" type="ORF">QB898_02710</name>
</gene>
<accession>A0AAW6RE08</accession>
<comment type="caution">
    <text evidence="1">The sequence shown here is derived from an EMBL/GenBank/DDBJ whole genome shotgun (WGS) entry which is preliminary data.</text>
</comment>
<dbReference type="AlphaFoldDB" id="A0AAW6RE08"/>